<reference evidence="2 3" key="1">
    <citation type="journal article" date="2012" name="J. Bacteriol.">
        <title>Complete Genome Sequence of the Fruiting Myxobacterium Corallococcus coralloides DSM 2259.</title>
        <authorList>
            <person name="Huntley S."/>
            <person name="Zhang Y."/>
            <person name="Treuner-Lange A."/>
            <person name="Kneip S."/>
            <person name="Sensen C.W."/>
            <person name="Sogaard-Andersen L."/>
        </authorList>
    </citation>
    <scope>NUCLEOTIDE SEQUENCE [LARGE SCALE GENOMIC DNA]</scope>
    <source>
        <strain evidence="3">ATCC 25202 / DSM 2259 / NBRC 100086 / M2</strain>
    </source>
</reference>
<proteinExistence type="predicted"/>
<dbReference type="AlphaFoldDB" id="H8MLS9"/>
<dbReference type="HOGENOM" id="CLU_1522684_0_0_7"/>
<protein>
    <recommendedName>
        <fullName evidence="4">Lipoprotein</fullName>
    </recommendedName>
</protein>
<keyword evidence="3" id="KW-1185">Reference proteome</keyword>
<dbReference type="EMBL" id="CP003389">
    <property type="protein sequence ID" value="AFE04572.1"/>
    <property type="molecule type" value="Genomic_DNA"/>
</dbReference>
<evidence type="ECO:0000313" key="3">
    <source>
        <dbReference type="Proteomes" id="UP000007587"/>
    </source>
</evidence>
<evidence type="ECO:0000313" key="2">
    <source>
        <dbReference type="EMBL" id="AFE04572.1"/>
    </source>
</evidence>
<dbReference type="STRING" id="1144275.COCOR_02277"/>
<reference evidence="3" key="2">
    <citation type="submission" date="2012-03" db="EMBL/GenBank/DDBJ databases">
        <title>Genome sequence of the fruiting myxobacterium Corallococcus coralloides DSM 2259.</title>
        <authorList>
            <person name="Huntley S."/>
            <person name="Zhang Y."/>
            <person name="Treuner-Lange A."/>
            <person name="Sensen C.W."/>
            <person name="Sogaard-Andersen L."/>
        </authorList>
    </citation>
    <scope>NUCLEOTIDE SEQUENCE [LARGE SCALE GENOMIC DNA]</scope>
    <source>
        <strain evidence="3">ATCC 25202 / DSM 2259 / NBRC 100086 / M2</strain>
    </source>
</reference>
<name>H8MLS9_CORCM</name>
<evidence type="ECO:0008006" key="4">
    <source>
        <dbReference type="Google" id="ProtNLM"/>
    </source>
</evidence>
<organism evidence="2 3">
    <name type="scientific">Corallococcus coralloides (strain ATCC 25202 / DSM 2259 / NBRC 100086 / M2)</name>
    <name type="common">Myxococcus coralloides</name>
    <dbReference type="NCBI Taxonomy" id="1144275"/>
    <lineage>
        <taxon>Bacteria</taxon>
        <taxon>Pseudomonadati</taxon>
        <taxon>Myxococcota</taxon>
        <taxon>Myxococcia</taxon>
        <taxon>Myxococcales</taxon>
        <taxon>Cystobacterineae</taxon>
        <taxon>Myxococcaceae</taxon>
        <taxon>Corallococcus</taxon>
    </lineage>
</organism>
<accession>H8MLS9</accession>
<dbReference type="PROSITE" id="PS51257">
    <property type="entry name" value="PROKAR_LIPOPROTEIN"/>
    <property type="match status" value="1"/>
</dbReference>
<evidence type="ECO:0000256" key="1">
    <source>
        <dbReference type="SAM" id="MobiDB-lite"/>
    </source>
</evidence>
<sequence length="176" mass="18508">MANIGKSLVGVASCALFLGACGPLPEGEEFDGSVPGEAEVLDDSQSEEPRRVEAQTLAGDLASTLGSPVATYPTSCTASNQWTTTCGSGSSRDVSWVWKVPATGTYAFSTRNSNFDTIMEIRNYKATNEVLKCNDDSGDLLTSGITLTLIKGSQLLIVVEGYAGECGNVQLNIAKR</sequence>
<dbReference type="InParanoid" id="H8MLS9"/>
<feature type="region of interest" description="Disordered" evidence="1">
    <location>
        <begin position="28"/>
        <end position="47"/>
    </location>
</feature>
<dbReference type="Proteomes" id="UP000007587">
    <property type="component" value="Chromosome"/>
</dbReference>
<dbReference type="KEGG" id="ccx:COCOR_02277"/>
<gene>
    <name evidence="2" type="ordered locus">COCOR_02277</name>
</gene>